<protein>
    <submittedName>
        <fullName evidence="1">Uncharacterized protein</fullName>
    </submittedName>
</protein>
<evidence type="ECO:0000313" key="2">
    <source>
        <dbReference type="Proteomes" id="UP001194469"/>
    </source>
</evidence>
<dbReference type="RefSeq" id="WP_196607857.1">
    <property type="nucleotide sequence ID" value="NZ_VRYY01000011.1"/>
</dbReference>
<accession>A0ABS0IZH2</accession>
<name>A0ABS0IZH2_9BACT</name>
<sequence>MEDTAYQGDSRSIVITVLDDVGTDPLNLDGYAATWALYQATDGGQPMVRHADGGVSLSPATRQVLAKTSADGGITVADAATGTLQLLLTPDDTADLVGKYVHVAHLTKAGTRLTVVAGVLEFRRTVPQAGG</sequence>
<reference evidence="1 2" key="1">
    <citation type="submission" date="2019-08" db="EMBL/GenBank/DDBJ databases">
        <authorList>
            <person name="Luo N."/>
        </authorList>
    </citation>
    <scope>NUCLEOTIDE SEQUENCE [LARGE SCALE GENOMIC DNA]</scope>
    <source>
        <strain evidence="1 2">NCIMB 9442</strain>
    </source>
</reference>
<proteinExistence type="predicted"/>
<keyword evidence="2" id="KW-1185">Reference proteome</keyword>
<comment type="caution">
    <text evidence="1">The sequence shown here is derived from an EMBL/GenBank/DDBJ whole genome shotgun (WGS) entry which is preliminary data.</text>
</comment>
<dbReference type="Proteomes" id="UP001194469">
    <property type="component" value="Unassembled WGS sequence"/>
</dbReference>
<gene>
    <name evidence="1" type="ORF">FVW20_00650</name>
</gene>
<dbReference type="EMBL" id="VRYY01000011">
    <property type="protein sequence ID" value="MBG3875572.1"/>
    <property type="molecule type" value="Genomic_DNA"/>
</dbReference>
<evidence type="ECO:0000313" key="1">
    <source>
        <dbReference type="EMBL" id="MBG3875572.1"/>
    </source>
</evidence>
<organism evidence="1 2">
    <name type="scientific">Nitratidesulfovibrio oxamicus</name>
    <dbReference type="NCBI Taxonomy" id="32016"/>
    <lineage>
        <taxon>Bacteria</taxon>
        <taxon>Pseudomonadati</taxon>
        <taxon>Thermodesulfobacteriota</taxon>
        <taxon>Desulfovibrionia</taxon>
        <taxon>Desulfovibrionales</taxon>
        <taxon>Desulfovibrionaceae</taxon>
        <taxon>Nitratidesulfovibrio</taxon>
    </lineage>
</organism>